<comment type="similarity">
    <text evidence="1">In the C-terminal section; belongs to the transposase 35 family.</text>
</comment>
<comment type="caution">
    <text evidence="8">The sequence shown here is derived from an EMBL/GenBank/DDBJ whole genome shotgun (WGS) entry which is preliminary data.</text>
</comment>
<dbReference type="InterPro" id="IPR001959">
    <property type="entry name" value="Transposase"/>
</dbReference>
<protein>
    <submittedName>
        <fullName evidence="8">ISSoc1, transposase</fullName>
    </submittedName>
</protein>
<dbReference type="AlphaFoldDB" id="T2J3I8"/>
<evidence type="ECO:0000313" key="9">
    <source>
        <dbReference type="Proteomes" id="UP000017981"/>
    </source>
</evidence>
<dbReference type="Pfam" id="PF07282">
    <property type="entry name" value="Cas12f1-like_TNB"/>
    <property type="match status" value="1"/>
</dbReference>
<keyword evidence="4" id="KW-0238">DNA-binding</keyword>
<evidence type="ECO:0000256" key="4">
    <source>
        <dbReference type="ARBA" id="ARBA00023125"/>
    </source>
</evidence>
<organism evidence="8 9">
    <name type="scientific">Crocosphaera watsonii WH 0005</name>
    <dbReference type="NCBI Taxonomy" id="423472"/>
    <lineage>
        <taxon>Bacteria</taxon>
        <taxon>Bacillati</taxon>
        <taxon>Cyanobacteriota</taxon>
        <taxon>Cyanophyceae</taxon>
        <taxon>Oscillatoriophycideae</taxon>
        <taxon>Chroococcales</taxon>
        <taxon>Aphanothecaceae</taxon>
        <taxon>Crocosphaera</taxon>
    </lineage>
</organism>
<dbReference type="GO" id="GO:0006310">
    <property type="term" value="P:DNA recombination"/>
    <property type="evidence" value="ECO:0007669"/>
    <property type="project" value="UniProtKB-KW"/>
</dbReference>
<evidence type="ECO:0000256" key="1">
    <source>
        <dbReference type="ARBA" id="ARBA00008761"/>
    </source>
</evidence>
<feature type="domain" description="Cas12f1-like TNB" evidence="7">
    <location>
        <begin position="295"/>
        <end position="358"/>
    </location>
</feature>
<dbReference type="NCBIfam" id="TIGR01766">
    <property type="entry name" value="IS200/IS605 family accessory protein TnpB-like domain"/>
    <property type="match status" value="1"/>
</dbReference>
<comment type="similarity">
    <text evidence="2">In the N-terminal section; belongs to the transposase 2 family.</text>
</comment>
<evidence type="ECO:0000313" key="8">
    <source>
        <dbReference type="EMBL" id="CCQ59587.1"/>
    </source>
</evidence>
<gene>
    <name evidence="8" type="ORF">CWATWH0005_4589</name>
</gene>
<keyword evidence="3" id="KW-0815">Transposition</keyword>
<evidence type="ECO:0000256" key="5">
    <source>
        <dbReference type="ARBA" id="ARBA00023172"/>
    </source>
</evidence>
<accession>T2J3I8</accession>
<dbReference type="PANTHER" id="PTHR30405">
    <property type="entry name" value="TRANSPOSASE"/>
    <property type="match status" value="1"/>
</dbReference>
<evidence type="ECO:0000259" key="6">
    <source>
        <dbReference type="Pfam" id="PF01385"/>
    </source>
</evidence>
<proteinExistence type="inferred from homology"/>
<dbReference type="InterPro" id="IPR010095">
    <property type="entry name" value="Cas12f1-like_TNB"/>
</dbReference>
<dbReference type="RefSeq" id="WP_021834290.1">
    <property type="nucleotide sequence ID" value="NZ_CAQL01001266.1"/>
</dbReference>
<reference evidence="8 9" key="1">
    <citation type="submission" date="2013-01" db="EMBL/GenBank/DDBJ databases">
        <authorList>
            <person name="Bench S."/>
        </authorList>
    </citation>
    <scope>NUCLEOTIDE SEQUENCE [LARGE SCALE GENOMIC DNA]</scope>
    <source>
        <strain evidence="8 9">WH 0005</strain>
    </source>
</reference>
<reference evidence="8 9" key="2">
    <citation type="submission" date="2013-09" db="EMBL/GenBank/DDBJ databases">
        <title>Whole genome comparison of six Crocosphaera watsonii strains with differing phenotypes.</title>
        <authorList>
            <person name="Bench S.R."/>
            <person name="Heller P."/>
            <person name="Frank I."/>
            <person name="Arciniega M."/>
            <person name="Shilova I.N."/>
            <person name="Zehr J.P."/>
        </authorList>
    </citation>
    <scope>NUCLEOTIDE SEQUENCE [LARGE SCALE GENOMIC DNA]</scope>
    <source>
        <strain evidence="8 9">WH 0005</strain>
    </source>
</reference>
<feature type="domain" description="Probable transposase IS891/IS1136/IS1341" evidence="6">
    <location>
        <begin position="164"/>
        <end position="270"/>
    </location>
</feature>
<sequence length="392" mass="44267">MPKTLPITVACKLEVSNAVATEIDDTLLVFATACDWVNANTPNKMTNKTAMQSLVYQYVRTNFGLSANLAIQAIRRVCANRKTAKQKGRKVKEFSPTSISYDARIFSFREKDWTVSVKLLNSRQRIKLLIGNYQVGLLKGKDPKAATLVKRKNGDYYIHITLDEPTQPETKTDKVLGCDLGRTDICTTSEGESWSGKQITDKRNHYAKLRATIQKKASKGTRSSRRRCRQLLARLSGKEKRFQKHINHQISRQLVNNAVTNKQAIAIEDLTGIRERTNKKPRSRKDKRLGNNWAFYQLRQFLTYKCVLAGVKLILVNPAWTSQTCHNCHVIGDRKGKKFACNNCGNKCDADYNGSKNIQALGAIINRPGGSGLSCKLNAEVQYIQRFTYLMV</sequence>
<dbReference type="Pfam" id="PF01385">
    <property type="entry name" value="OrfB_IS605"/>
    <property type="match status" value="1"/>
</dbReference>
<dbReference type="EMBL" id="CAQL01001266">
    <property type="protein sequence ID" value="CCQ59587.1"/>
    <property type="molecule type" value="Genomic_DNA"/>
</dbReference>
<evidence type="ECO:0000256" key="2">
    <source>
        <dbReference type="ARBA" id="ARBA00011044"/>
    </source>
</evidence>
<evidence type="ECO:0000259" key="7">
    <source>
        <dbReference type="Pfam" id="PF07282"/>
    </source>
</evidence>
<name>T2J3I8_CROWT</name>
<dbReference type="Proteomes" id="UP000017981">
    <property type="component" value="Unassembled WGS sequence"/>
</dbReference>
<evidence type="ECO:0000256" key="3">
    <source>
        <dbReference type="ARBA" id="ARBA00022578"/>
    </source>
</evidence>
<keyword evidence="5" id="KW-0233">DNA recombination</keyword>
<dbReference type="GO" id="GO:0003677">
    <property type="term" value="F:DNA binding"/>
    <property type="evidence" value="ECO:0007669"/>
    <property type="project" value="UniProtKB-KW"/>
</dbReference>
<dbReference type="InterPro" id="IPR051399">
    <property type="entry name" value="RNA-guided_DNA_endo/Transpos"/>
</dbReference>
<dbReference type="PANTHER" id="PTHR30405:SF11">
    <property type="entry name" value="RNA-GUIDED DNA ENDONUCLEASE RV2885C-RELATED"/>
    <property type="match status" value="1"/>
</dbReference>
<dbReference type="NCBIfam" id="NF040570">
    <property type="entry name" value="guided_TnpB"/>
    <property type="match status" value="1"/>
</dbReference>
<dbReference type="GO" id="GO:0032196">
    <property type="term" value="P:transposition"/>
    <property type="evidence" value="ECO:0007669"/>
    <property type="project" value="UniProtKB-KW"/>
</dbReference>